<evidence type="ECO:0000313" key="1">
    <source>
        <dbReference type="EMBL" id="KKL60851.1"/>
    </source>
</evidence>
<dbReference type="AlphaFoldDB" id="A0A0F9E3Y1"/>
<feature type="non-terminal residue" evidence="1">
    <location>
        <position position="270"/>
    </location>
</feature>
<dbReference type="Gene3D" id="3.40.50.300">
    <property type="entry name" value="P-loop containing nucleotide triphosphate hydrolases"/>
    <property type="match status" value="1"/>
</dbReference>
<name>A0A0F9E3Y1_9ZZZZ</name>
<sequence>MRIWRKEEPEIVDGEVITGGMFEHQRAWWELPNFIKALIAGYGGGKTFIGGKRMIAMSMENAPAPGLVVSPSYKMAKRTVIPMINALLSGKQSIHRDLWWKFNKTDHEYKIKWRGREAKIWVGSGDEPQSLKGPNIGNAWIDEPFIQAGGVLDEVLARVRDPAARLHEILLTGTPEQLNWGYDICEGERQDDYDVGIIHAHTAMNLALGSEYHERLLEALTPEAAEAFLAGQFVNLAHGRTYYGFNRERNVVNLRDPLTELHVGMDFNVN</sequence>
<accession>A0A0F9E3Y1</accession>
<organism evidence="1">
    <name type="scientific">marine sediment metagenome</name>
    <dbReference type="NCBI Taxonomy" id="412755"/>
    <lineage>
        <taxon>unclassified sequences</taxon>
        <taxon>metagenomes</taxon>
        <taxon>ecological metagenomes</taxon>
    </lineage>
</organism>
<comment type="caution">
    <text evidence="1">The sequence shown here is derived from an EMBL/GenBank/DDBJ whole genome shotgun (WGS) entry which is preliminary data.</text>
</comment>
<protein>
    <submittedName>
        <fullName evidence="1">Uncharacterized protein</fullName>
    </submittedName>
</protein>
<proteinExistence type="predicted"/>
<reference evidence="1" key="1">
    <citation type="journal article" date="2015" name="Nature">
        <title>Complex archaea that bridge the gap between prokaryotes and eukaryotes.</title>
        <authorList>
            <person name="Spang A."/>
            <person name="Saw J.H."/>
            <person name="Jorgensen S.L."/>
            <person name="Zaremba-Niedzwiedzka K."/>
            <person name="Martijn J."/>
            <person name="Lind A.E."/>
            <person name="van Eijk R."/>
            <person name="Schleper C."/>
            <person name="Guy L."/>
            <person name="Ettema T.J."/>
        </authorList>
    </citation>
    <scope>NUCLEOTIDE SEQUENCE</scope>
</reference>
<dbReference type="Pfam" id="PF03237">
    <property type="entry name" value="Terminase_6N"/>
    <property type="match status" value="1"/>
</dbReference>
<dbReference type="InterPro" id="IPR027417">
    <property type="entry name" value="P-loop_NTPase"/>
</dbReference>
<gene>
    <name evidence="1" type="ORF">LCGC14_2201210</name>
</gene>
<dbReference type="EMBL" id="LAZR01029012">
    <property type="protein sequence ID" value="KKL60851.1"/>
    <property type="molecule type" value="Genomic_DNA"/>
</dbReference>